<reference evidence="1 2" key="1">
    <citation type="journal article" date="2012" name="J. Bacteriol.">
        <title>Complete genome sequences of Desulfosporosinus orientis DSM765T, Desulfosporosinus youngiae DSM17734T, Desulfosporosinus meridiei DSM13257T, and Desulfosporosinus acidiphilus DSM22704T.</title>
        <authorList>
            <person name="Pester M."/>
            <person name="Brambilla E."/>
            <person name="Alazard D."/>
            <person name="Rattei T."/>
            <person name="Weinmaier T."/>
            <person name="Han J."/>
            <person name="Lucas S."/>
            <person name="Lapidus A."/>
            <person name="Cheng J.F."/>
            <person name="Goodwin L."/>
            <person name="Pitluck S."/>
            <person name="Peters L."/>
            <person name="Ovchinnikova G."/>
            <person name="Teshima H."/>
            <person name="Detter J.C."/>
            <person name="Han C.S."/>
            <person name="Tapia R."/>
            <person name="Land M.L."/>
            <person name="Hauser L."/>
            <person name="Kyrpides N.C."/>
            <person name="Ivanova N.N."/>
            <person name="Pagani I."/>
            <person name="Huntmann M."/>
            <person name="Wei C.L."/>
            <person name="Davenport K.W."/>
            <person name="Daligault H."/>
            <person name="Chain P.S."/>
            <person name="Chen A."/>
            <person name="Mavromatis K."/>
            <person name="Markowitz V."/>
            <person name="Szeto E."/>
            <person name="Mikhailova N."/>
            <person name="Pati A."/>
            <person name="Wagner M."/>
            <person name="Woyke T."/>
            <person name="Ollivier B."/>
            <person name="Klenk H.P."/>
            <person name="Spring S."/>
            <person name="Loy A."/>
        </authorList>
    </citation>
    <scope>NUCLEOTIDE SEQUENCE [LARGE SCALE GENOMIC DNA]</scope>
    <source>
        <strain evidence="2">DSM 22704 / JCM 16185 / SJ4</strain>
    </source>
</reference>
<dbReference type="EMBL" id="CP003639">
    <property type="protein sequence ID" value="AFM39384.1"/>
    <property type="molecule type" value="Genomic_DNA"/>
</dbReference>
<name>I4D0R0_DESAJ</name>
<dbReference type="KEGG" id="dai:Desaci_0312"/>
<accession>I4D0R0</accession>
<evidence type="ECO:0008006" key="3">
    <source>
        <dbReference type="Google" id="ProtNLM"/>
    </source>
</evidence>
<dbReference type="AlphaFoldDB" id="I4D0R0"/>
<dbReference type="HOGENOM" id="CLU_2537050_0_0_9"/>
<organism evidence="1 2">
    <name type="scientific">Desulfosporosinus acidiphilus (strain DSM 22704 / JCM 16185 / SJ4)</name>
    <dbReference type="NCBI Taxonomy" id="646529"/>
    <lineage>
        <taxon>Bacteria</taxon>
        <taxon>Bacillati</taxon>
        <taxon>Bacillota</taxon>
        <taxon>Clostridia</taxon>
        <taxon>Eubacteriales</taxon>
        <taxon>Desulfitobacteriaceae</taxon>
        <taxon>Desulfosporosinus</taxon>
    </lineage>
</organism>
<protein>
    <recommendedName>
        <fullName evidence="3">Holin</fullName>
    </recommendedName>
</protein>
<dbReference type="Proteomes" id="UP000002892">
    <property type="component" value="Chromosome"/>
</dbReference>
<dbReference type="RefSeq" id="WP_014825398.1">
    <property type="nucleotide sequence ID" value="NC_018068.1"/>
</dbReference>
<gene>
    <name evidence="1" type="ordered locus">Desaci_0312</name>
</gene>
<sequence>MLDIGVLIVIIYSIVETLEKFGMNQKTVHLLAIPLGLMSSFLFLQGNFEQLVLQGLLIGFGSAGVCDTSNNVLNWVKSKLLNS</sequence>
<evidence type="ECO:0000313" key="1">
    <source>
        <dbReference type="EMBL" id="AFM39384.1"/>
    </source>
</evidence>
<proteinExistence type="predicted"/>
<evidence type="ECO:0000313" key="2">
    <source>
        <dbReference type="Proteomes" id="UP000002892"/>
    </source>
</evidence>
<keyword evidence="2" id="KW-1185">Reference proteome</keyword>
<dbReference type="OrthoDB" id="1931437at2"/>